<comment type="caution">
    <text evidence="2">The sequence shown here is derived from an EMBL/GenBank/DDBJ whole genome shotgun (WGS) entry which is preliminary data.</text>
</comment>
<dbReference type="EMBL" id="JANAVB010032869">
    <property type="protein sequence ID" value="KAJ6809838.1"/>
    <property type="molecule type" value="Genomic_DNA"/>
</dbReference>
<accession>A0AAX6F115</accession>
<dbReference type="AlphaFoldDB" id="A0AAX6F115"/>
<keyword evidence="4" id="KW-1185">Reference proteome</keyword>
<feature type="compositionally biased region" description="Low complexity" evidence="1">
    <location>
        <begin position="23"/>
        <end position="54"/>
    </location>
</feature>
<evidence type="ECO:0000313" key="3">
    <source>
        <dbReference type="EMBL" id="KAJ6816880.1"/>
    </source>
</evidence>
<reference evidence="2" key="1">
    <citation type="journal article" date="2023" name="GigaByte">
        <title>Genome assembly of the bearded iris, Iris pallida Lam.</title>
        <authorList>
            <person name="Bruccoleri R.E."/>
            <person name="Oakeley E.J."/>
            <person name="Faust A.M.E."/>
            <person name="Altorfer M."/>
            <person name="Dessus-Babus S."/>
            <person name="Burckhardt D."/>
            <person name="Oertli M."/>
            <person name="Naumann U."/>
            <person name="Petersen F."/>
            <person name="Wong J."/>
        </authorList>
    </citation>
    <scope>NUCLEOTIDE SEQUENCE</scope>
    <source>
        <strain evidence="2">GSM-AAB239-AS_SAM_17_03QT</strain>
    </source>
</reference>
<evidence type="ECO:0000313" key="4">
    <source>
        <dbReference type="Proteomes" id="UP001140949"/>
    </source>
</evidence>
<protein>
    <submittedName>
        <fullName evidence="2">Uncharacterized protein</fullName>
    </submittedName>
</protein>
<name>A0AAX6F115_IRIPA</name>
<organism evidence="2 4">
    <name type="scientific">Iris pallida</name>
    <name type="common">Sweet iris</name>
    <dbReference type="NCBI Taxonomy" id="29817"/>
    <lineage>
        <taxon>Eukaryota</taxon>
        <taxon>Viridiplantae</taxon>
        <taxon>Streptophyta</taxon>
        <taxon>Embryophyta</taxon>
        <taxon>Tracheophyta</taxon>
        <taxon>Spermatophyta</taxon>
        <taxon>Magnoliopsida</taxon>
        <taxon>Liliopsida</taxon>
        <taxon>Asparagales</taxon>
        <taxon>Iridaceae</taxon>
        <taxon>Iridoideae</taxon>
        <taxon>Irideae</taxon>
        <taxon>Iris</taxon>
    </lineage>
</organism>
<feature type="region of interest" description="Disordered" evidence="1">
    <location>
        <begin position="1"/>
        <end position="67"/>
    </location>
</feature>
<sequence length="112" mass="11622">MADSAGTTLMDLITSDPSPAPAPASTTTSSSAASARSPSPARMAAASSSSPSSTLGKPATGERRSKRATLMQIQNDAISAAKALNPIRANQKQRKKVHSRLPPPSRYSRFSI</sequence>
<evidence type="ECO:0000313" key="2">
    <source>
        <dbReference type="EMBL" id="KAJ6809838.1"/>
    </source>
</evidence>
<reference evidence="2" key="2">
    <citation type="submission" date="2023-04" db="EMBL/GenBank/DDBJ databases">
        <authorList>
            <person name="Bruccoleri R.E."/>
            <person name="Oakeley E.J."/>
            <person name="Faust A.-M."/>
            <person name="Dessus-Babus S."/>
            <person name="Altorfer M."/>
            <person name="Burckhardt D."/>
            <person name="Oertli M."/>
            <person name="Naumann U."/>
            <person name="Petersen F."/>
            <person name="Wong J."/>
        </authorList>
    </citation>
    <scope>NUCLEOTIDE SEQUENCE</scope>
    <source>
        <strain evidence="2">GSM-AAB239-AS_SAM_17_03QT</strain>
        <tissue evidence="2">Leaf</tissue>
    </source>
</reference>
<dbReference type="EMBL" id="JANAVB010028079">
    <property type="protein sequence ID" value="KAJ6816880.1"/>
    <property type="molecule type" value="Genomic_DNA"/>
</dbReference>
<proteinExistence type="predicted"/>
<feature type="region of interest" description="Disordered" evidence="1">
    <location>
        <begin position="83"/>
        <end position="112"/>
    </location>
</feature>
<gene>
    <name evidence="2" type="ORF">M6B38_162195</name>
    <name evidence="3" type="ORF">M6B38_416045</name>
</gene>
<dbReference type="Proteomes" id="UP001140949">
    <property type="component" value="Unassembled WGS sequence"/>
</dbReference>
<evidence type="ECO:0000256" key="1">
    <source>
        <dbReference type="SAM" id="MobiDB-lite"/>
    </source>
</evidence>